<keyword evidence="2" id="KW-1185">Reference proteome</keyword>
<dbReference type="Proteomes" id="UP000031668">
    <property type="component" value="Unassembled WGS sequence"/>
</dbReference>
<proteinExistence type="predicted"/>
<gene>
    <name evidence="1" type="ORF">RF11_10033</name>
</gene>
<sequence>MKVLGLMYLVTSLFQRSSTIFAGSCINISVPHLHGVAIEKYYIQTLETFYVLYENDREKYTNVGLEYAARKTWVILCGGNLFHAAVLKVDYSKSSEKFTHSNTLVFSISWPKIS</sequence>
<organism evidence="1 2">
    <name type="scientific">Thelohanellus kitauei</name>
    <name type="common">Myxosporean</name>
    <dbReference type="NCBI Taxonomy" id="669202"/>
    <lineage>
        <taxon>Eukaryota</taxon>
        <taxon>Metazoa</taxon>
        <taxon>Cnidaria</taxon>
        <taxon>Myxozoa</taxon>
        <taxon>Myxosporea</taxon>
        <taxon>Bivalvulida</taxon>
        <taxon>Platysporina</taxon>
        <taxon>Myxobolidae</taxon>
        <taxon>Thelohanellus</taxon>
    </lineage>
</organism>
<dbReference type="EMBL" id="JWZT01000471">
    <property type="protein sequence ID" value="KII74295.1"/>
    <property type="molecule type" value="Genomic_DNA"/>
</dbReference>
<dbReference type="AlphaFoldDB" id="A0A0C2NDB6"/>
<name>A0A0C2NDB6_THEKT</name>
<protein>
    <submittedName>
        <fullName evidence="1">Uncharacterized protein</fullName>
    </submittedName>
</protein>
<reference evidence="1 2" key="1">
    <citation type="journal article" date="2014" name="Genome Biol. Evol.">
        <title>The genome of the myxosporean Thelohanellus kitauei shows adaptations to nutrient acquisition within its fish host.</title>
        <authorList>
            <person name="Yang Y."/>
            <person name="Xiong J."/>
            <person name="Zhou Z."/>
            <person name="Huo F."/>
            <person name="Miao W."/>
            <person name="Ran C."/>
            <person name="Liu Y."/>
            <person name="Zhang J."/>
            <person name="Feng J."/>
            <person name="Wang M."/>
            <person name="Wang M."/>
            <person name="Wang L."/>
            <person name="Yao B."/>
        </authorList>
    </citation>
    <scope>NUCLEOTIDE SEQUENCE [LARGE SCALE GENOMIC DNA]</scope>
    <source>
        <strain evidence="1">Wuqing</strain>
    </source>
</reference>
<evidence type="ECO:0000313" key="2">
    <source>
        <dbReference type="Proteomes" id="UP000031668"/>
    </source>
</evidence>
<accession>A0A0C2NDB6</accession>
<evidence type="ECO:0000313" key="1">
    <source>
        <dbReference type="EMBL" id="KII74295.1"/>
    </source>
</evidence>
<comment type="caution">
    <text evidence="1">The sequence shown here is derived from an EMBL/GenBank/DDBJ whole genome shotgun (WGS) entry which is preliminary data.</text>
</comment>